<keyword evidence="2" id="KW-1185">Reference proteome</keyword>
<name>A0A4Z2FG91_9TELE</name>
<comment type="caution">
    <text evidence="1">The sequence shown here is derived from an EMBL/GenBank/DDBJ whole genome shotgun (WGS) entry which is preliminary data.</text>
</comment>
<dbReference type="AlphaFoldDB" id="A0A4Z2FG91"/>
<reference evidence="1 2" key="1">
    <citation type="submission" date="2019-03" db="EMBL/GenBank/DDBJ databases">
        <title>First draft genome of Liparis tanakae, snailfish: a comprehensive survey of snailfish specific genes.</title>
        <authorList>
            <person name="Kim W."/>
            <person name="Song I."/>
            <person name="Jeong J.-H."/>
            <person name="Kim D."/>
            <person name="Kim S."/>
            <person name="Ryu S."/>
            <person name="Song J.Y."/>
            <person name="Lee S.K."/>
        </authorList>
    </citation>
    <scope>NUCLEOTIDE SEQUENCE [LARGE SCALE GENOMIC DNA]</scope>
    <source>
        <tissue evidence="1">Muscle</tissue>
    </source>
</reference>
<dbReference type="Proteomes" id="UP000314294">
    <property type="component" value="Unassembled WGS sequence"/>
</dbReference>
<accession>A0A4Z2FG91</accession>
<dbReference type="EMBL" id="SRLO01001234">
    <property type="protein sequence ID" value="TNN39920.1"/>
    <property type="molecule type" value="Genomic_DNA"/>
</dbReference>
<proteinExistence type="predicted"/>
<evidence type="ECO:0000313" key="1">
    <source>
        <dbReference type="EMBL" id="TNN39920.1"/>
    </source>
</evidence>
<protein>
    <submittedName>
        <fullName evidence="1">Uncharacterized protein</fullName>
    </submittedName>
</protein>
<evidence type="ECO:0000313" key="2">
    <source>
        <dbReference type="Proteomes" id="UP000314294"/>
    </source>
</evidence>
<gene>
    <name evidence="1" type="ORF">EYF80_049909</name>
</gene>
<organism evidence="1 2">
    <name type="scientific">Liparis tanakae</name>
    <name type="common">Tanaka's snailfish</name>
    <dbReference type="NCBI Taxonomy" id="230148"/>
    <lineage>
        <taxon>Eukaryota</taxon>
        <taxon>Metazoa</taxon>
        <taxon>Chordata</taxon>
        <taxon>Craniata</taxon>
        <taxon>Vertebrata</taxon>
        <taxon>Euteleostomi</taxon>
        <taxon>Actinopterygii</taxon>
        <taxon>Neopterygii</taxon>
        <taxon>Teleostei</taxon>
        <taxon>Neoteleostei</taxon>
        <taxon>Acanthomorphata</taxon>
        <taxon>Eupercaria</taxon>
        <taxon>Perciformes</taxon>
        <taxon>Cottioidei</taxon>
        <taxon>Cottales</taxon>
        <taxon>Liparidae</taxon>
        <taxon>Liparis</taxon>
    </lineage>
</organism>
<sequence>MSSSQDVSVVGHAVDWQVPAAQRRVGVGSVVQQQGDHVGVPRGRRVEQEAATLRVAPHTGACQINTHRLIMEMTSATFTCPFCAARASGVFFVTSRAFGSAPESSSRYTKFSRPKKADSCSARPRLVHLGPVAQQQCGQVVLVVQDSCRNKRAADLGISLCVCKKNRNPLRFGPATNGESCSSFWRSGLLPFCNRNVAFSRRPWTTARNSGVSPFRVISRILLPRCAEASCSGIHPRPSTLDRRSACAASRLSASSSPRREDGRVSDGALTSATGWLLSHLTLLDGLEDVVGVFLGRPVATEREAQSVHGVEPMRRHRSRLLMDRGGLDRGICRLPTMPCC</sequence>